<evidence type="ECO:0000313" key="3">
    <source>
        <dbReference type="Proteomes" id="UP000266861"/>
    </source>
</evidence>
<dbReference type="AlphaFoldDB" id="A0A397I735"/>
<protein>
    <submittedName>
        <fullName evidence="2">Uncharacterized protein</fullName>
    </submittedName>
</protein>
<feature type="compositionally biased region" description="Basic residues" evidence="1">
    <location>
        <begin position="105"/>
        <end position="116"/>
    </location>
</feature>
<accession>A0A397I735</accession>
<sequence length="216" mass="24810">MDDPLSHQLFQKYTPTELHQEGLNRLIACYPDGLERIKTVYQQEVLGIERRNPQGRRTIGVVRTKPKDYNKKRSRNGAKKRITQSVVENSNEVPPTTESAEPQAKRRKTTGTKHKTTKDEITILSVLKIHKNNLPNEAITSVLPPTTESAEPQAKRRKTTGTKHKTTKDEITILSVLKIHKNNLPNEAITSVREKLSEVWTIKKVRAWWNNHKDKN</sequence>
<name>A0A397I735_9GLOM</name>
<evidence type="ECO:0000256" key="1">
    <source>
        <dbReference type="SAM" id="MobiDB-lite"/>
    </source>
</evidence>
<proteinExistence type="predicted"/>
<feature type="compositionally biased region" description="Basic residues" evidence="1">
    <location>
        <begin position="72"/>
        <end position="82"/>
    </location>
</feature>
<evidence type="ECO:0000313" key="2">
    <source>
        <dbReference type="EMBL" id="RHZ70952.1"/>
    </source>
</evidence>
<comment type="caution">
    <text evidence="2">The sequence shown here is derived from an EMBL/GenBank/DDBJ whole genome shotgun (WGS) entry which is preliminary data.</text>
</comment>
<reference evidence="2 3" key="1">
    <citation type="submission" date="2018-08" db="EMBL/GenBank/DDBJ databases">
        <title>Genome and evolution of the arbuscular mycorrhizal fungus Diversispora epigaea (formerly Glomus versiforme) and its bacterial endosymbionts.</title>
        <authorList>
            <person name="Sun X."/>
            <person name="Fei Z."/>
            <person name="Harrison M."/>
        </authorList>
    </citation>
    <scope>NUCLEOTIDE SEQUENCE [LARGE SCALE GENOMIC DNA]</scope>
    <source>
        <strain evidence="2 3">IT104</strain>
    </source>
</reference>
<feature type="region of interest" description="Disordered" evidence="1">
    <location>
        <begin position="138"/>
        <end position="166"/>
    </location>
</feature>
<keyword evidence="3" id="KW-1185">Reference proteome</keyword>
<organism evidence="2 3">
    <name type="scientific">Diversispora epigaea</name>
    <dbReference type="NCBI Taxonomy" id="1348612"/>
    <lineage>
        <taxon>Eukaryota</taxon>
        <taxon>Fungi</taxon>
        <taxon>Fungi incertae sedis</taxon>
        <taxon>Mucoromycota</taxon>
        <taxon>Glomeromycotina</taxon>
        <taxon>Glomeromycetes</taxon>
        <taxon>Diversisporales</taxon>
        <taxon>Diversisporaceae</taxon>
        <taxon>Diversispora</taxon>
    </lineage>
</organism>
<feature type="compositionally biased region" description="Polar residues" evidence="1">
    <location>
        <begin position="83"/>
        <end position="100"/>
    </location>
</feature>
<gene>
    <name evidence="2" type="ORF">Glove_264g46</name>
</gene>
<feature type="region of interest" description="Disordered" evidence="1">
    <location>
        <begin position="66"/>
        <end position="116"/>
    </location>
</feature>
<feature type="compositionally biased region" description="Polar residues" evidence="1">
    <location>
        <begin position="138"/>
        <end position="150"/>
    </location>
</feature>
<dbReference type="Proteomes" id="UP000266861">
    <property type="component" value="Unassembled WGS sequence"/>
</dbReference>
<feature type="compositionally biased region" description="Basic residues" evidence="1">
    <location>
        <begin position="155"/>
        <end position="166"/>
    </location>
</feature>
<dbReference type="EMBL" id="PQFF01000241">
    <property type="protein sequence ID" value="RHZ70952.1"/>
    <property type="molecule type" value="Genomic_DNA"/>
</dbReference>